<sequence length="432" mass="50678">MKDRLDYIKYTLKNGLTLVYLPMDVEFNTIDYTLPFGHLNNTGQFPGGTFHFLEHMCFHRSKLYPKKDSFEKFLASIGSKINAATSNNFTKYYLSVPSQEIEPALTGLLSHIFNPIIDENDINIERGIIKNERRRLEAFFPGKNEIEKYEKSKWLFRSQSSLEQRLGSDTSLEKINKNILEKALEYYKTKNSTIFIGGNCDIDRIISIFENIDTKTIQNLEKVPAEKVYWVNKKFHKKYFSSTSRPSINIAGLSTYANHKELFQLSLLASYFTDNIYGVLHNWLRKDKGWTYETNTNVNFFDSQQVVVEIILPIQDERHVDEILKIIKNKITDSISDSSNFSKYIEKSLLGRVFLLQTLPDRKNTLLNTFLYQDTLEKETVYVDYTKEFLDTNYVKMFFEKKFKEFDFGVYVSVPKKKVLLKNFLAKIKRRL</sequence>
<reference evidence="4 5" key="1">
    <citation type="journal article" date="2016" name="Nat. Commun.">
        <title>Thousands of microbial genomes shed light on interconnected biogeochemical processes in an aquifer system.</title>
        <authorList>
            <person name="Anantharaman K."/>
            <person name="Brown C.T."/>
            <person name="Hug L.A."/>
            <person name="Sharon I."/>
            <person name="Castelle C.J."/>
            <person name="Probst A.J."/>
            <person name="Thomas B.C."/>
            <person name="Singh A."/>
            <person name="Wilkins M.J."/>
            <person name="Karaoz U."/>
            <person name="Brodie E.L."/>
            <person name="Williams K.H."/>
            <person name="Hubbard S.S."/>
            <person name="Banfield J.F."/>
        </authorList>
    </citation>
    <scope>NUCLEOTIDE SEQUENCE [LARGE SCALE GENOMIC DNA]</scope>
</reference>
<feature type="domain" description="Peptidase M16 C-terminal" evidence="3">
    <location>
        <begin position="185"/>
        <end position="333"/>
    </location>
</feature>
<dbReference type="Proteomes" id="UP000179686">
    <property type="component" value="Unassembled WGS sequence"/>
</dbReference>
<dbReference type="InterPro" id="IPR050361">
    <property type="entry name" value="MPP/UQCRC_Complex"/>
</dbReference>
<accession>A0A1F6VRA4</accession>
<dbReference type="Gene3D" id="3.30.830.10">
    <property type="entry name" value="Metalloenzyme, LuxS/M16 peptidase-like"/>
    <property type="match status" value="1"/>
</dbReference>
<evidence type="ECO:0000259" key="2">
    <source>
        <dbReference type="Pfam" id="PF00675"/>
    </source>
</evidence>
<evidence type="ECO:0000313" key="4">
    <source>
        <dbReference type="EMBL" id="OGI72106.1"/>
    </source>
</evidence>
<dbReference type="Pfam" id="PF00675">
    <property type="entry name" value="Peptidase_M16"/>
    <property type="match status" value="1"/>
</dbReference>
<dbReference type="EMBL" id="MFUC01000012">
    <property type="protein sequence ID" value="OGI72106.1"/>
    <property type="molecule type" value="Genomic_DNA"/>
</dbReference>
<organism evidence="4 5">
    <name type="scientific">Candidatus Nomurabacteria bacterium RIFCSPHIGHO2_02_FULL_38_15</name>
    <dbReference type="NCBI Taxonomy" id="1801752"/>
    <lineage>
        <taxon>Bacteria</taxon>
        <taxon>Candidatus Nomuraibacteriota</taxon>
    </lineage>
</organism>
<protein>
    <recommendedName>
        <fullName evidence="6">Peptidase M16 N-terminal domain-containing protein</fullName>
    </recommendedName>
</protein>
<feature type="domain" description="Peptidase M16 N-terminal" evidence="2">
    <location>
        <begin position="37"/>
        <end position="137"/>
    </location>
</feature>
<dbReference type="Pfam" id="PF05193">
    <property type="entry name" value="Peptidase_M16_C"/>
    <property type="match status" value="1"/>
</dbReference>
<dbReference type="InterPro" id="IPR011249">
    <property type="entry name" value="Metalloenz_LuxS/M16"/>
</dbReference>
<comment type="caution">
    <text evidence="4">The sequence shown here is derived from an EMBL/GenBank/DDBJ whole genome shotgun (WGS) entry which is preliminary data.</text>
</comment>
<evidence type="ECO:0000313" key="5">
    <source>
        <dbReference type="Proteomes" id="UP000179686"/>
    </source>
</evidence>
<evidence type="ECO:0008006" key="6">
    <source>
        <dbReference type="Google" id="ProtNLM"/>
    </source>
</evidence>
<dbReference type="STRING" id="1801752.A3J61_00920"/>
<dbReference type="AlphaFoldDB" id="A0A1F6VRA4"/>
<dbReference type="SUPFAM" id="SSF63411">
    <property type="entry name" value="LuxS/MPP-like metallohydrolase"/>
    <property type="match status" value="2"/>
</dbReference>
<name>A0A1F6VRA4_9BACT</name>
<dbReference type="InterPro" id="IPR011765">
    <property type="entry name" value="Pept_M16_N"/>
</dbReference>
<evidence type="ECO:0000259" key="3">
    <source>
        <dbReference type="Pfam" id="PF05193"/>
    </source>
</evidence>
<dbReference type="PANTHER" id="PTHR11851:SF49">
    <property type="entry name" value="MITOCHONDRIAL-PROCESSING PEPTIDASE SUBUNIT ALPHA"/>
    <property type="match status" value="1"/>
</dbReference>
<gene>
    <name evidence="4" type="ORF">A3J61_00920</name>
</gene>
<dbReference type="GO" id="GO:0046872">
    <property type="term" value="F:metal ion binding"/>
    <property type="evidence" value="ECO:0007669"/>
    <property type="project" value="InterPro"/>
</dbReference>
<comment type="similarity">
    <text evidence="1">Belongs to the peptidase M16 family.</text>
</comment>
<evidence type="ECO:0000256" key="1">
    <source>
        <dbReference type="ARBA" id="ARBA00007261"/>
    </source>
</evidence>
<dbReference type="InterPro" id="IPR007863">
    <property type="entry name" value="Peptidase_M16_C"/>
</dbReference>
<dbReference type="PANTHER" id="PTHR11851">
    <property type="entry name" value="METALLOPROTEASE"/>
    <property type="match status" value="1"/>
</dbReference>
<proteinExistence type="inferred from homology"/>